<dbReference type="SUPFAM" id="SSF56112">
    <property type="entry name" value="Protein kinase-like (PK-like)"/>
    <property type="match status" value="1"/>
</dbReference>
<organism evidence="2 3">
    <name type="scientific">Psilocybe cf. subviscida</name>
    <dbReference type="NCBI Taxonomy" id="2480587"/>
    <lineage>
        <taxon>Eukaryota</taxon>
        <taxon>Fungi</taxon>
        <taxon>Dikarya</taxon>
        <taxon>Basidiomycota</taxon>
        <taxon>Agaricomycotina</taxon>
        <taxon>Agaricomycetes</taxon>
        <taxon>Agaricomycetidae</taxon>
        <taxon>Agaricales</taxon>
        <taxon>Agaricineae</taxon>
        <taxon>Strophariaceae</taxon>
        <taxon>Psilocybe</taxon>
    </lineage>
</organism>
<dbReference type="AlphaFoldDB" id="A0A8H5EVY9"/>
<dbReference type="OrthoDB" id="2906425at2759"/>
<dbReference type="Pfam" id="PF01636">
    <property type="entry name" value="APH"/>
    <property type="match status" value="1"/>
</dbReference>
<gene>
    <name evidence="2" type="ORF">D9619_011899</name>
</gene>
<feature type="domain" description="Aminoglycoside phosphotransferase" evidence="1">
    <location>
        <begin position="84"/>
        <end position="277"/>
    </location>
</feature>
<comment type="caution">
    <text evidence="2">The sequence shown here is derived from an EMBL/GenBank/DDBJ whole genome shotgun (WGS) entry which is preliminary data.</text>
</comment>
<dbReference type="EMBL" id="JAACJJ010000044">
    <property type="protein sequence ID" value="KAF5314369.1"/>
    <property type="molecule type" value="Genomic_DNA"/>
</dbReference>
<reference evidence="2 3" key="1">
    <citation type="journal article" date="2020" name="ISME J.">
        <title>Uncovering the hidden diversity of litter-decomposition mechanisms in mushroom-forming fungi.</title>
        <authorList>
            <person name="Floudas D."/>
            <person name="Bentzer J."/>
            <person name="Ahren D."/>
            <person name="Johansson T."/>
            <person name="Persson P."/>
            <person name="Tunlid A."/>
        </authorList>
    </citation>
    <scope>NUCLEOTIDE SEQUENCE [LARGE SCALE GENOMIC DNA]</scope>
    <source>
        <strain evidence="2 3">CBS 101986</strain>
    </source>
</reference>
<dbReference type="InterPro" id="IPR011009">
    <property type="entry name" value="Kinase-like_dom_sf"/>
</dbReference>
<evidence type="ECO:0000313" key="3">
    <source>
        <dbReference type="Proteomes" id="UP000567179"/>
    </source>
</evidence>
<dbReference type="PANTHER" id="PTHR21310:SF55">
    <property type="entry name" value="AMINOGLYCOSIDE PHOSPHOTRANSFERASE DOMAIN-CONTAINING PROTEIN"/>
    <property type="match status" value="1"/>
</dbReference>
<dbReference type="InterPro" id="IPR051678">
    <property type="entry name" value="AGP_Transferase"/>
</dbReference>
<proteinExistence type="predicted"/>
<sequence length="309" mass="34668">MALPSQDRSRPLFPASTPTTTFCTCPPIGRLSSTLTRRLFYYVHRLLLKPISRWYCRRWNIQMDPVVHPLPFGFILKEKPRMREQEGLAMDLARAMGVPAPRFISYGEPPSGCVDGSASLLMTTIPGTLLSDVAEGSVDLDVVHDDLQKILSKMRRHLNPWDQRICSVDGGSVTGVFIPASPMPPLADESHFHQFIRDVAGSSMQDPAHEDSVIRAEKLFSLPPHAIVFTHGDLNDHNIMIGPDGHISGIIDWESAAWLPEYWEFAVTALVRRRPWGQVMDKEISGGVYAEQIDYNRGVFNLTSKSFGW</sequence>
<dbReference type="PANTHER" id="PTHR21310">
    <property type="entry name" value="AMINOGLYCOSIDE PHOSPHOTRANSFERASE-RELATED-RELATED"/>
    <property type="match status" value="1"/>
</dbReference>
<accession>A0A8H5EVY9</accession>
<keyword evidence="3" id="KW-1185">Reference proteome</keyword>
<evidence type="ECO:0000313" key="2">
    <source>
        <dbReference type="EMBL" id="KAF5314369.1"/>
    </source>
</evidence>
<evidence type="ECO:0000259" key="1">
    <source>
        <dbReference type="Pfam" id="PF01636"/>
    </source>
</evidence>
<dbReference type="Proteomes" id="UP000567179">
    <property type="component" value="Unassembled WGS sequence"/>
</dbReference>
<name>A0A8H5EVY9_9AGAR</name>
<dbReference type="InterPro" id="IPR002575">
    <property type="entry name" value="Aminoglycoside_PTrfase"/>
</dbReference>
<dbReference type="Gene3D" id="3.90.1200.10">
    <property type="match status" value="1"/>
</dbReference>
<protein>
    <recommendedName>
        <fullName evidence="1">Aminoglycoside phosphotransferase domain-containing protein</fullName>
    </recommendedName>
</protein>